<evidence type="ECO:0000313" key="2">
    <source>
        <dbReference type="Proteomes" id="UP001163850"/>
    </source>
</evidence>
<reference evidence="1" key="1">
    <citation type="submission" date="2022-08" db="EMBL/GenBank/DDBJ databases">
        <authorList>
            <consortium name="DOE Joint Genome Institute"/>
            <person name="Min B."/>
            <person name="Riley R."/>
            <person name="Sierra-Patev S."/>
            <person name="Naranjo-Ortiz M."/>
            <person name="Looney B."/>
            <person name="Konkel Z."/>
            <person name="Slot J.C."/>
            <person name="Sakamoto Y."/>
            <person name="Steenwyk J.L."/>
            <person name="Rokas A."/>
            <person name="Carro J."/>
            <person name="Camarero S."/>
            <person name="Ferreira P."/>
            <person name="Molpeceres G."/>
            <person name="Ruiz-Duenas F.J."/>
            <person name="Serrano A."/>
            <person name="Henrissat B."/>
            <person name="Drula E."/>
            <person name="Hughes K.W."/>
            <person name="Mata J.L."/>
            <person name="Ishikawa N.K."/>
            <person name="Vargas-Isla R."/>
            <person name="Ushijima S."/>
            <person name="Smith C.A."/>
            <person name="Ahrendt S."/>
            <person name="Andreopoulos W."/>
            <person name="He G."/>
            <person name="Labutti K."/>
            <person name="Lipzen A."/>
            <person name="Ng V."/>
            <person name="Sandor L."/>
            <person name="Barry K."/>
            <person name="Martinez A.T."/>
            <person name="Xiao Y."/>
            <person name="Gibbons J.G."/>
            <person name="Terashima K."/>
            <person name="Hibbett D.S."/>
            <person name="Grigoriev I.V."/>
        </authorList>
    </citation>
    <scope>NUCLEOTIDE SEQUENCE</scope>
    <source>
        <strain evidence="1">TFB7829</strain>
    </source>
</reference>
<organism evidence="1 2">
    <name type="scientific">Lentinula detonsa</name>
    <dbReference type="NCBI Taxonomy" id="2804962"/>
    <lineage>
        <taxon>Eukaryota</taxon>
        <taxon>Fungi</taxon>
        <taxon>Dikarya</taxon>
        <taxon>Basidiomycota</taxon>
        <taxon>Agaricomycotina</taxon>
        <taxon>Agaricomycetes</taxon>
        <taxon>Agaricomycetidae</taxon>
        <taxon>Agaricales</taxon>
        <taxon>Marasmiineae</taxon>
        <taxon>Omphalotaceae</taxon>
        <taxon>Lentinula</taxon>
    </lineage>
</organism>
<name>A0AA38PVL9_9AGAR</name>
<dbReference type="Proteomes" id="UP001163850">
    <property type="component" value="Unassembled WGS sequence"/>
</dbReference>
<accession>A0AA38PVL9</accession>
<evidence type="ECO:0000313" key="1">
    <source>
        <dbReference type="EMBL" id="KAJ3982085.1"/>
    </source>
</evidence>
<dbReference type="AlphaFoldDB" id="A0AA38PVL9"/>
<comment type="caution">
    <text evidence="1">The sequence shown here is derived from an EMBL/GenBank/DDBJ whole genome shotgun (WGS) entry which is preliminary data.</text>
</comment>
<feature type="non-terminal residue" evidence="1">
    <location>
        <position position="154"/>
    </location>
</feature>
<gene>
    <name evidence="1" type="ORF">F5890DRAFT_1531842</name>
</gene>
<proteinExistence type="predicted"/>
<dbReference type="EMBL" id="MU802078">
    <property type="protein sequence ID" value="KAJ3982085.1"/>
    <property type="molecule type" value="Genomic_DNA"/>
</dbReference>
<sequence length="154" mass="17276">MVPGAVEIGEKLASKVRLFPGEDSCFLRPWRSAGKWKGETIVSSKNIEKSGLTKAKERSVEVGGDCSNSRSSLYSRSAIRKEGTEGLDTVGANSYTIVRRGDLTSRMRFVACPHQFDNERSGFYLAYTNADRRKHGRKMHFYNFTVSIVSQELE</sequence>
<protein>
    <submittedName>
        <fullName evidence="1">Uncharacterized protein</fullName>
    </submittedName>
</protein>